<evidence type="ECO:0000313" key="1">
    <source>
        <dbReference type="EMBL" id="CCC47400.1"/>
    </source>
</evidence>
<name>G0TTW7_TRYVY</name>
<sequence length="102" mass="10866">MSCVEELPAEETALETAPVVDINECERLKKSGNERFVSGNVEGALELYCKAIKVAPLKPVKKTLPRLGHDGVNSSKDVPASAETCETLSSNCSQTDSKDVAS</sequence>
<protein>
    <submittedName>
        <fullName evidence="1">Uncharacterized protein</fullName>
    </submittedName>
</protein>
<reference evidence="1" key="1">
    <citation type="journal article" date="2012" name="Proc. Natl. Acad. Sci. U.S.A.">
        <title>Antigenic diversity is generated by distinct evolutionary mechanisms in African trypanosome species.</title>
        <authorList>
            <person name="Jackson A.P."/>
            <person name="Berry A."/>
            <person name="Aslett M."/>
            <person name="Allison H.C."/>
            <person name="Burton P."/>
            <person name="Vavrova-Anderson J."/>
            <person name="Brown R."/>
            <person name="Browne H."/>
            <person name="Corton N."/>
            <person name="Hauser H."/>
            <person name="Gamble J."/>
            <person name="Gilderthorp R."/>
            <person name="Marcello L."/>
            <person name="McQuillan J."/>
            <person name="Otto T.D."/>
            <person name="Quail M.A."/>
            <person name="Sanders M.J."/>
            <person name="van Tonder A."/>
            <person name="Ginger M.L."/>
            <person name="Field M.C."/>
            <person name="Barry J.D."/>
            <person name="Hertz-Fowler C."/>
            <person name="Berriman M."/>
        </authorList>
    </citation>
    <scope>NUCLEOTIDE SEQUENCE</scope>
    <source>
        <strain evidence="1">Y486</strain>
    </source>
</reference>
<dbReference type="SUPFAM" id="SSF48452">
    <property type="entry name" value="TPR-like"/>
    <property type="match status" value="1"/>
</dbReference>
<dbReference type="VEuPathDB" id="TriTrypDB:TvY486_0400650"/>
<proteinExistence type="predicted"/>
<dbReference type="AlphaFoldDB" id="G0TTW7"/>
<dbReference type="InterPro" id="IPR011990">
    <property type="entry name" value="TPR-like_helical_dom_sf"/>
</dbReference>
<gene>
    <name evidence="1" type="ORF">TVY486_0400650</name>
</gene>
<dbReference type="EMBL" id="HE573020">
    <property type="protein sequence ID" value="CCC47400.1"/>
    <property type="molecule type" value="Genomic_DNA"/>
</dbReference>
<organism evidence="1">
    <name type="scientific">Trypanosoma vivax (strain Y486)</name>
    <dbReference type="NCBI Taxonomy" id="1055687"/>
    <lineage>
        <taxon>Eukaryota</taxon>
        <taxon>Discoba</taxon>
        <taxon>Euglenozoa</taxon>
        <taxon>Kinetoplastea</taxon>
        <taxon>Metakinetoplastina</taxon>
        <taxon>Trypanosomatida</taxon>
        <taxon>Trypanosomatidae</taxon>
        <taxon>Trypanosoma</taxon>
        <taxon>Duttonella</taxon>
    </lineage>
</organism>
<accession>G0TTW7</accession>